<keyword evidence="3 5" id="KW-0067">ATP-binding</keyword>
<proteinExistence type="predicted"/>
<dbReference type="OrthoDB" id="4350300at2"/>
<evidence type="ECO:0000313" key="6">
    <source>
        <dbReference type="Proteomes" id="UP000331127"/>
    </source>
</evidence>
<accession>A0A5M3WY65</accession>
<sequence>MTAAPANEVLPGSVALSGRAVNLVIDGHHILVDVSVDVAAGEFLAIIGPNGAGKTSLINVLSVATPPTSGKVHLHGRDVTGLPPHRVARSGLGRTFQTSNLFLGRSLLENARLAANGRDSRLRTGFRRVLKDDPVTERAREALDLVGLGRRPDRLASELSHGERRKLELAMVLAQGANVILLDEPMAGVSVDDVPELVELIRRVHREQGKTTVMVEHHMHVVLDLAERIGVMHHGAMIAIGPPDEIIANDVVQTAYMGEPL</sequence>
<dbReference type="InterPro" id="IPR003593">
    <property type="entry name" value="AAA+_ATPase"/>
</dbReference>
<dbReference type="Pfam" id="PF00005">
    <property type="entry name" value="ABC_tran"/>
    <property type="match status" value="1"/>
</dbReference>
<keyword evidence="1" id="KW-0813">Transport</keyword>
<gene>
    <name evidence="5" type="ORF">Amac_074710</name>
</gene>
<dbReference type="PANTHER" id="PTHR45772:SF3">
    <property type="entry name" value="ABC TRANSPORTER ATP-BINDING PROTEIN"/>
    <property type="match status" value="1"/>
</dbReference>
<dbReference type="Gene3D" id="3.40.50.300">
    <property type="entry name" value="P-loop containing nucleotide triphosphate hydrolases"/>
    <property type="match status" value="1"/>
</dbReference>
<evidence type="ECO:0000259" key="4">
    <source>
        <dbReference type="PROSITE" id="PS50893"/>
    </source>
</evidence>
<dbReference type="PROSITE" id="PS50893">
    <property type="entry name" value="ABC_TRANSPORTER_2"/>
    <property type="match status" value="1"/>
</dbReference>
<comment type="caution">
    <text evidence="5">The sequence shown here is derived from an EMBL/GenBank/DDBJ whole genome shotgun (WGS) entry which is preliminary data.</text>
</comment>
<dbReference type="CDD" id="cd03219">
    <property type="entry name" value="ABC_Mj1267_LivG_branched"/>
    <property type="match status" value="1"/>
</dbReference>
<dbReference type="InterPro" id="IPR003439">
    <property type="entry name" value="ABC_transporter-like_ATP-bd"/>
</dbReference>
<dbReference type="InterPro" id="IPR027417">
    <property type="entry name" value="P-loop_NTPase"/>
</dbReference>
<dbReference type="GO" id="GO:0005524">
    <property type="term" value="F:ATP binding"/>
    <property type="evidence" value="ECO:0007669"/>
    <property type="project" value="UniProtKB-KW"/>
</dbReference>
<dbReference type="SUPFAM" id="SSF52540">
    <property type="entry name" value="P-loop containing nucleoside triphosphate hydrolases"/>
    <property type="match status" value="1"/>
</dbReference>
<reference evidence="5 6" key="1">
    <citation type="submission" date="2019-10" db="EMBL/GenBank/DDBJ databases">
        <title>Whole genome shotgun sequence of Acrocarpospora macrocephala NBRC 16266.</title>
        <authorList>
            <person name="Ichikawa N."/>
            <person name="Kimura A."/>
            <person name="Kitahashi Y."/>
            <person name="Komaki H."/>
            <person name="Oguchi A."/>
        </authorList>
    </citation>
    <scope>NUCLEOTIDE SEQUENCE [LARGE SCALE GENOMIC DNA]</scope>
    <source>
        <strain evidence="5 6">NBRC 16266</strain>
    </source>
</reference>
<feature type="domain" description="ABC transporter" evidence="4">
    <location>
        <begin position="16"/>
        <end position="259"/>
    </location>
</feature>
<evidence type="ECO:0000256" key="3">
    <source>
        <dbReference type="ARBA" id="ARBA00022840"/>
    </source>
</evidence>
<dbReference type="PROSITE" id="PS00211">
    <property type="entry name" value="ABC_TRANSPORTER_1"/>
    <property type="match status" value="1"/>
</dbReference>
<dbReference type="PANTHER" id="PTHR45772">
    <property type="entry name" value="CONSERVED COMPONENT OF ABC TRANSPORTER FOR NATURAL AMINO ACIDS-RELATED"/>
    <property type="match status" value="1"/>
</dbReference>
<dbReference type="EMBL" id="BLAE01000051">
    <property type="protein sequence ID" value="GES13874.1"/>
    <property type="molecule type" value="Genomic_DNA"/>
</dbReference>
<evidence type="ECO:0000256" key="2">
    <source>
        <dbReference type="ARBA" id="ARBA00022741"/>
    </source>
</evidence>
<dbReference type="InterPro" id="IPR051120">
    <property type="entry name" value="ABC_AA/LPS_Transport"/>
</dbReference>
<dbReference type="SMART" id="SM00382">
    <property type="entry name" value="AAA"/>
    <property type="match status" value="1"/>
</dbReference>
<dbReference type="GO" id="GO:0016887">
    <property type="term" value="F:ATP hydrolysis activity"/>
    <property type="evidence" value="ECO:0007669"/>
    <property type="project" value="InterPro"/>
</dbReference>
<dbReference type="Proteomes" id="UP000331127">
    <property type="component" value="Unassembled WGS sequence"/>
</dbReference>
<dbReference type="GO" id="GO:0005886">
    <property type="term" value="C:plasma membrane"/>
    <property type="evidence" value="ECO:0007669"/>
    <property type="project" value="TreeGrafter"/>
</dbReference>
<name>A0A5M3WY65_9ACTN</name>
<dbReference type="InterPro" id="IPR017871">
    <property type="entry name" value="ABC_transporter-like_CS"/>
</dbReference>
<keyword evidence="6" id="KW-1185">Reference proteome</keyword>
<organism evidence="5 6">
    <name type="scientific">Acrocarpospora macrocephala</name>
    <dbReference type="NCBI Taxonomy" id="150177"/>
    <lineage>
        <taxon>Bacteria</taxon>
        <taxon>Bacillati</taxon>
        <taxon>Actinomycetota</taxon>
        <taxon>Actinomycetes</taxon>
        <taxon>Streptosporangiales</taxon>
        <taxon>Streptosporangiaceae</taxon>
        <taxon>Acrocarpospora</taxon>
    </lineage>
</organism>
<dbReference type="RefSeq" id="WP_155359089.1">
    <property type="nucleotide sequence ID" value="NZ_BAAAHL010000059.1"/>
</dbReference>
<dbReference type="AlphaFoldDB" id="A0A5M3WY65"/>
<protein>
    <submittedName>
        <fullName evidence="5">ABC transporter ATP-binding protein</fullName>
    </submittedName>
</protein>
<keyword evidence="2" id="KW-0547">Nucleotide-binding</keyword>
<evidence type="ECO:0000313" key="5">
    <source>
        <dbReference type="EMBL" id="GES13874.1"/>
    </source>
</evidence>
<evidence type="ECO:0000256" key="1">
    <source>
        <dbReference type="ARBA" id="ARBA00022448"/>
    </source>
</evidence>